<dbReference type="EMBL" id="JASSZA010000010">
    <property type="protein sequence ID" value="KAK2099793.1"/>
    <property type="molecule type" value="Genomic_DNA"/>
</dbReference>
<accession>A0ABQ9URW5</accession>
<gene>
    <name evidence="1" type="ORF">P7K49_021141</name>
</gene>
<keyword evidence="2" id="KW-1185">Reference proteome</keyword>
<proteinExistence type="predicted"/>
<evidence type="ECO:0008006" key="3">
    <source>
        <dbReference type="Google" id="ProtNLM"/>
    </source>
</evidence>
<evidence type="ECO:0000313" key="2">
    <source>
        <dbReference type="Proteomes" id="UP001266305"/>
    </source>
</evidence>
<dbReference type="Proteomes" id="UP001266305">
    <property type="component" value="Unassembled WGS sequence"/>
</dbReference>
<organism evidence="1 2">
    <name type="scientific">Saguinus oedipus</name>
    <name type="common">Cotton-top tamarin</name>
    <name type="synonym">Oedipomidas oedipus</name>
    <dbReference type="NCBI Taxonomy" id="9490"/>
    <lineage>
        <taxon>Eukaryota</taxon>
        <taxon>Metazoa</taxon>
        <taxon>Chordata</taxon>
        <taxon>Craniata</taxon>
        <taxon>Vertebrata</taxon>
        <taxon>Euteleostomi</taxon>
        <taxon>Mammalia</taxon>
        <taxon>Eutheria</taxon>
        <taxon>Euarchontoglires</taxon>
        <taxon>Primates</taxon>
        <taxon>Haplorrhini</taxon>
        <taxon>Platyrrhini</taxon>
        <taxon>Cebidae</taxon>
        <taxon>Callitrichinae</taxon>
        <taxon>Saguinus</taxon>
    </lineage>
</organism>
<reference evidence="1 2" key="1">
    <citation type="submission" date="2023-05" db="EMBL/GenBank/DDBJ databases">
        <title>B98-5 Cell Line De Novo Hybrid Assembly: An Optical Mapping Approach.</title>
        <authorList>
            <person name="Kananen K."/>
            <person name="Auerbach J.A."/>
            <person name="Kautto E."/>
            <person name="Blachly J.S."/>
        </authorList>
    </citation>
    <scope>NUCLEOTIDE SEQUENCE [LARGE SCALE GENOMIC DNA]</scope>
    <source>
        <strain evidence="1">B95-8</strain>
        <tissue evidence="1">Cell line</tissue>
    </source>
</reference>
<protein>
    <recommendedName>
        <fullName evidence="3">Protein kinase A anchor protein nuclear localisation signal domain-containing protein</fullName>
    </recommendedName>
</protein>
<feature type="non-terminal residue" evidence="1">
    <location>
        <position position="57"/>
    </location>
</feature>
<sequence length="57" mass="6108">AHPATANTQHGPPANHLLVSESSLHITICLHQLKATESFDEIQLGIQILHSRGLSSS</sequence>
<name>A0ABQ9URW5_SAGOE</name>
<evidence type="ECO:0000313" key="1">
    <source>
        <dbReference type="EMBL" id="KAK2099793.1"/>
    </source>
</evidence>
<feature type="non-terminal residue" evidence="1">
    <location>
        <position position="1"/>
    </location>
</feature>
<comment type="caution">
    <text evidence="1">The sequence shown here is derived from an EMBL/GenBank/DDBJ whole genome shotgun (WGS) entry which is preliminary data.</text>
</comment>